<dbReference type="RefSeq" id="WP_090871755.1">
    <property type="nucleotide sequence ID" value="NZ_FOHE01000018.1"/>
</dbReference>
<evidence type="ECO:0000256" key="1">
    <source>
        <dbReference type="SAM" id="Phobius"/>
    </source>
</evidence>
<feature type="transmembrane region" description="Helical" evidence="1">
    <location>
        <begin position="40"/>
        <end position="60"/>
    </location>
</feature>
<organism evidence="2 3">
    <name type="scientific">Oceanobacillus limi</name>
    <dbReference type="NCBI Taxonomy" id="930131"/>
    <lineage>
        <taxon>Bacteria</taxon>
        <taxon>Bacillati</taxon>
        <taxon>Bacillota</taxon>
        <taxon>Bacilli</taxon>
        <taxon>Bacillales</taxon>
        <taxon>Bacillaceae</taxon>
        <taxon>Oceanobacillus</taxon>
    </lineage>
</organism>
<dbReference type="STRING" id="930131.SAMN05216389_11870"/>
<evidence type="ECO:0000313" key="3">
    <source>
        <dbReference type="Proteomes" id="UP000198618"/>
    </source>
</evidence>
<dbReference type="EMBL" id="FOHE01000018">
    <property type="protein sequence ID" value="SET64920.1"/>
    <property type="molecule type" value="Genomic_DNA"/>
</dbReference>
<evidence type="ECO:0000313" key="2">
    <source>
        <dbReference type="EMBL" id="SET64920.1"/>
    </source>
</evidence>
<dbReference type="OrthoDB" id="2970575at2"/>
<feature type="transmembrane region" description="Helical" evidence="1">
    <location>
        <begin position="12"/>
        <end position="34"/>
    </location>
</feature>
<protein>
    <submittedName>
        <fullName evidence="2">Uncharacterized protein</fullName>
    </submittedName>
</protein>
<keyword evidence="1" id="KW-0472">Membrane</keyword>
<dbReference type="Proteomes" id="UP000198618">
    <property type="component" value="Unassembled WGS sequence"/>
</dbReference>
<keyword evidence="1" id="KW-1133">Transmembrane helix</keyword>
<keyword evidence="1" id="KW-0812">Transmembrane</keyword>
<accession>A0A1I0G2H4</accession>
<dbReference type="AlphaFoldDB" id="A0A1I0G2H4"/>
<sequence length="102" mass="11496">MGNKIKKTNSWLGFILLISAITYNILANLFDYYVFASPYLFFYGLIILGLVFSLIGRGYLRSKANSSITKIIGKIGLYGNFAVAILFFPPFYFVWGTIIFGP</sequence>
<gene>
    <name evidence="2" type="ORF">SAMN05216389_11870</name>
</gene>
<feature type="transmembrane region" description="Helical" evidence="1">
    <location>
        <begin position="81"/>
        <end position="101"/>
    </location>
</feature>
<proteinExistence type="predicted"/>
<reference evidence="2 3" key="1">
    <citation type="submission" date="2016-10" db="EMBL/GenBank/DDBJ databases">
        <authorList>
            <person name="de Groot N.N."/>
        </authorList>
    </citation>
    <scope>NUCLEOTIDE SEQUENCE [LARGE SCALE GENOMIC DNA]</scope>
    <source>
        <strain evidence="2 3">IBRC-M 10780</strain>
    </source>
</reference>
<name>A0A1I0G2H4_9BACI</name>
<keyword evidence="3" id="KW-1185">Reference proteome</keyword>